<dbReference type="AlphaFoldDB" id="I1BYV8"/>
<gene>
    <name evidence="1" type="ORF">RO3G_06093</name>
</gene>
<evidence type="ECO:0000313" key="1">
    <source>
        <dbReference type="EMBL" id="EIE81388.1"/>
    </source>
</evidence>
<keyword evidence="2" id="KW-1185">Reference proteome</keyword>
<reference evidence="1 2" key="1">
    <citation type="journal article" date="2009" name="PLoS Genet.">
        <title>Genomic analysis of the basal lineage fungus Rhizopus oryzae reveals a whole-genome duplication.</title>
        <authorList>
            <person name="Ma L.-J."/>
            <person name="Ibrahim A.S."/>
            <person name="Skory C."/>
            <person name="Grabherr M.G."/>
            <person name="Burger G."/>
            <person name="Butler M."/>
            <person name="Elias M."/>
            <person name="Idnurm A."/>
            <person name="Lang B.F."/>
            <person name="Sone T."/>
            <person name="Abe A."/>
            <person name="Calvo S.E."/>
            <person name="Corrochano L.M."/>
            <person name="Engels R."/>
            <person name="Fu J."/>
            <person name="Hansberg W."/>
            <person name="Kim J.-M."/>
            <person name="Kodira C.D."/>
            <person name="Koehrsen M.J."/>
            <person name="Liu B."/>
            <person name="Miranda-Saavedra D."/>
            <person name="O'Leary S."/>
            <person name="Ortiz-Castellanos L."/>
            <person name="Poulter R."/>
            <person name="Rodriguez-Romero J."/>
            <person name="Ruiz-Herrera J."/>
            <person name="Shen Y.-Q."/>
            <person name="Zeng Q."/>
            <person name="Galagan J."/>
            <person name="Birren B.W."/>
            <person name="Cuomo C.A."/>
            <person name="Wickes B.L."/>
        </authorList>
    </citation>
    <scope>NUCLEOTIDE SEQUENCE [LARGE SCALE GENOMIC DNA]</scope>
    <source>
        <strain evidence="2">RA 99-880 / ATCC MYA-4621 / FGSC 9543 / NRRL 43880</strain>
    </source>
</reference>
<dbReference type="RefSeq" id="XP_067516784.1">
    <property type="nucleotide sequence ID" value="XM_067660683.1"/>
</dbReference>
<accession>I1BYV8</accession>
<dbReference type="Proteomes" id="UP000009138">
    <property type="component" value="Unassembled WGS sequence"/>
</dbReference>
<dbReference type="VEuPathDB" id="FungiDB:RO3G_06093"/>
<dbReference type="InParanoid" id="I1BYV8"/>
<dbReference type="GeneID" id="93613064"/>
<protein>
    <submittedName>
        <fullName evidence="1">Uncharacterized protein</fullName>
    </submittedName>
</protein>
<evidence type="ECO:0000313" key="2">
    <source>
        <dbReference type="Proteomes" id="UP000009138"/>
    </source>
</evidence>
<organism evidence="1 2">
    <name type="scientific">Rhizopus delemar (strain RA 99-880 / ATCC MYA-4621 / FGSC 9543 / NRRL 43880)</name>
    <name type="common">Mucormycosis agent</name>
    <name type="synonym">Rhizopus arrhizus var. delemar</name>
    <dbReference type="NCBI Taxonomy" id="246409"/>
    <lineage>
        <taxon>Eukaryota</taxon>
        <taxon>Fungi</taxon>
        <taxon>Fungi incertae sedis</taxon>
        <taxon>Mucoromycota</taxon>
        <taxon>Mucoromycotina</taxon>
        <taxon>Mucoromycetes</taxon>
        <taxon>Mucorales</taxon>
        <taxon>Mucorineae</taxon>
        <taxon>Rhizopodaceae</taxon>
        <taxon>Rhizopus</taxon>
    </lineage>
</organism>
<dbReference type="EMBL" id="CH476735">
    <property type="protein sequence ID" value="EIE81388.1"/>
    <property type="molecule type" value="Genomic_DNA"/>
</dbReference>
<name>I1BYV8_RHIO9</name>
<sequence length="58" mass="6708">MSLRFRQKADFNFQNSLKGRRKQLKGTDCQNLLCKKTKKEESSNMNSGLQRIALSDKS</sequence>
<proteinExistence type="predicted"/>